<comment type="caution">
    <text evidence="7">The sequence shown here is derived from an EMBL/GenBank/DDBJ whole genome shotgun (WGS) entry which is preliminary data.</text>
</comment>
<dbReference type="NCBIfam" id="TIGR00401">
    <property type="entry name" value="msrA"/>
    <property type="match status" value="1"/>
</dbReference>
<evidence type="ECO:0000256" key="4">
    <source>
        <dbReference type="HAMAP-Rule" id="MF_01401"/>
    </source>
</evidence>
<comment type="similarity">
    <text evidence="4">Belongs to the MsrA Met sulfoxide reductase family.</text>
</comment>
<protein>
    <recommendedName>
        <fullName evidence="4">Peptide methionine sulfoxide reductase MsrA</fullName>
        <shortName evidence="4">Protein-methionine-S-oxide reductase</shortName>
        <ecNumber evidence="4">1.8.4.11</ecNumber>
    </recommendedName>
    <alternativeName>
        <fullName evidence="4">Peptide-methionine (S)-S-oxide reductase</fullName>
        <shortName evidence="4">Peptide Met(O) reductase</shortName>
    </alternativeName>
</protein>
<name>A0ABU5VRW8_9BACT</name>
<evidence type="ECO:0000259" key="6">
    <source>
        <dbReference type="Pfam" id="PF01625"/>
    </source>
</evidence>
<feature type="signal peptide" evidence="5">
    <location>
        <begin position="1"/>
        <end position="18"/>
    </location>
</feature>
<evidence type="ECO:0000256" key="3">
    <source>
        <dbReference type="ARBA" id="ARBA00048782"/>
    </source>
</evidence>
<dbReference type="Pfam" id="PF01625">
    <property type="entry name" value="PMSR"/>
    <property type="match status" value="1"/>
</dbReference>
<dbReference type="GO" id="GO:0008113">
    <property type="term" value="F:peptide-methionine (S)-S-oxide reductase activity"/>
    <property type="evidence" value="ECO:0007669"/>
    <property type="project" value="UniProtKB-EC"/>
</dbReference>
<evidence type="ECO:0000313" key="8">
    <source>
        <dbReference type="Proteomes" id="UP001302274"/>
    </source>
</evidence>
<sequence length="194" mass="21985">MKKILVLLTVFFTFAIHAEIKPTAKTETATFAAGCFWGVEEFYRKIPGVLKTQVGYTGGKTANPKYDQMHDGSTGHAESVEIVFDPSVVSYQSLMDKFFKLHDPTTLNRQGNDEGSQYRSAIFYNSEKQKEEALAFKAKVDKSGAWKKPVVTEITPAQKFWPAEDYHQKYLVKNPGGYDNHYLRKISFDVPAKK</sequence>
<dbReference type="RefSeq" id="WP_323575421.1">
    <property type="nucleotide sequence ID" value="NZ_JAYGJQ010000001.1"/>
</dbReference>
<comment type="function">
    <text evidence="4">Has an important function as a repair enzyme for proteins that have been inactivated by oxidation. Catalyzes the reversible oxidation-reduction of methionine sulfoxide in proteins to methionine.</text>
</comment>
<dbReference type="PANTHER" id="PTHR43774">
    <property type="entry name" value="PEPTIDE METHIONINE SULFOXIDE REDUCTASE"/>
    <property type="match status" value="1"/>
</dbReference>
<accession>A0ABU5VRW8</accession>
<evidence type="ECO:0000256" key="5">
    <source>
        <dbReference type="SAM" id="SignalP"/>
    </source>
</evidence>
<organism evidence="7 8">
    <name type="scientific">Bacteriovorax antarcticus</name>
    <dbReference type="NCBI Taxonomy" id="3088717"/>
    <lineage>
        <taxon>Bacteria</taxon>
        <taxon>Pseudomonadati</taxon>
        <taxon>Bdellovibrionota</taxon>
        <taxon>Bacteriovoracia</taxon>
        <taxon>Bacteriovoracales</taxon>
        <taxon>Bacteriovoracaceae</taxon>
        <taxon>Bacteriovorax</taxon>
    </lineage>
</organism>
<dbReference type="InterPro" id="IPR036509">
    <property type="entry name" value="Met_Sox_Rdtase_MsrA_sf"/>
</dbReference>
<feature type="domain" description="Peptide methionine sulphoxide reductase MsrA" evidence="6">
    <location>
        <begin position="28"/>
        <end position="179"/>
    </location>
</feature>
<gene>
    <name evidence="4 7" type="primary">msrA</name>
    <name evidence="7" type="ORF">SHI21_06255</name>
</gene>
<dbReference type="HAMAP" id="MF_01401">
    <property type="entry name" value="MsrA"/>
    <property type="match status" value="1"/>
</dbReference>
<dbReference type="InterPro" id="IPR002569">
    <property type="entry name" value="Met_Sox_Rdtase_MsrA_dom"/>
</dbReference>
<dbReference type="Gene3D" id="3.30.1060.10">
    <property type="entry name" value="Peptide methionine sulphoxide reductase MsrA"/>
    <property type="match status" value="1"/>
</dbReference>
<reference evidence="7 8" key="1">
    <citation type="submission" date="2023-11" db="EMBL/GenBank/DDBJ databases">
        <title>A Novel Polar Bacteriovorax (B. antarcticus) Isolated from the Biocrust in Antarctica.</title>
        <authorList>
            <person name="Mun W."/>
            <person name="Choi S.Y."/>
            <person name="Mitchell R.J."/>
        </authorList>
    </citation>
    <scope>NUCLEOTIDE SEQUENCE [LARGE SCALE GENOMIC DNA]</scope>
    <source>
        <strain evidence="7 8">PP10</strain>
    </source>
</reference>
<dbReference type="EMBL" id="JAYGJQ010000001">
    <property type="protein sequence ID" value="MEA9355792.1"/>
    <property type="molecule type" value="Genomic_DNA"/>
</dbReference>
<evidence type="ECO:0000256" key="2">
    <source>
        <dbReference type="ARBA" id="ARBA00047806"/>
    </source>
</evidence>
<comment type="catalytic activity">
    <reaction evidence="3 4">
        <text>[thioredoxin]-disulfide + L-methionine + H2O = L-methionine (S)-S-oxide + [thioredoxin]-dithiol</text>
        <dbReference type="Rhea" id="RHEA:19993"/>
        <dbReference type="Rhea" id="RHEA-COMP:10698"/>
        <dbReference type="Rhea" id="RHEA-COMP:10700"/>
        <dbReference type="ChEBI" id="CHEBI:15377"/>
        <dbReference type="ChEBI" id="CHEBI:29950"/>
        <dbReference type="ChEBI" id="CHEBI:50058"/>
        <dbReference type="ChEBI" id="CHEBI:57844"/>
        <dbReference type="ChEBI" id="CHEBI:58772"/>
        <dbReference type="EC" id="1.8.4.11"/>
    </reaction>
</comment>
<dbReference type="EC" id="1.8.4.11" evidence="4"/>
<keyword evidence="5" id="KW-0732">Signal</keyword>
<evidence type="ECO:0000313" key="7">
    <source>
        <dbReference type="EMBL" id="MEA9355792.1"/>
    </source>
</evidence>
<proteinExistence type="inferred from homology"/>
<dbReference type="SUPFAM" id="SSF55068">
    <property type="entry name" value="Peptide methionine sulfoxide reductase"/>
    <property type="match status" value="1"/>
</dbReference>
<evidence type="ECO:0000256" key="1">
    <source>
        <dbReference type="ARBA" id="ARBA00023002"/>
    </source>
</evidence>
<keyword evidence="8" id="KW-1185">Reference proteome</keyword>
<dbReference type="PANTHER" id="PTHR43774:SF1">
    <property type="entry name" value="PEPTIDE METHIONINE SULFOXIDE REDUCTASE MSRA 2"/>
    <property type="match status" value="1"/>
</dbReference>
<feature type="chain" id="PRO_5045254346" description="Peptide methionine sulfoxide reductase MsrA" evidence="5">
    <location>
        <begin position="19"/>
        <end position="194"/>
    </location>
</feature>
<comment type="catalytic activity">
    <reaction evidence="2 4">
        <text>L-methionyl-[protein] + [thioredoxin]-disulfide + H2O = L-methionyl-(S)-S-oxide-[protein] + [thioredoxin]-dithiol</text>
        <dbReference type="Rhea" id="RHEA:14217"/>
        <dbReference type="Rhea" id="RHEA-COMP:10698"/>
        <dbReference type="Rhea" id="RHEA-COMP:10700"/>
        <dbReference type="Rhea" id="RHEA-COMP:12313"/>
        <dbReference type="Rhea" id="RHEA-COMP:12315"/>
        <dbReference type="ChEBI" id="CHEBI:15377"/>
        <dbReference type="ChEBI" id="CHEBI:16044"/>
        <dbReference type="ChEBI" id="CHEBI:29950"/>
        <dbReference type="ChEBI" id="CHEBI:44120"/>
        <dbReference type="ChEBI" id="CHEBI:50058"/>
        <dbReference type="EC" id="1.8.4.11"/>
    </reaction>
</comment>
<feature type="active site" evidence="4">
    <location>
        <position position="35"/>
    </location>
</feature>
<keyword evidence="1 4" id="KW-0560">Oxidoreductase</keyword>
<dbReference type="Proteomes" id="UP001302274">
    <property type="component" value="Unassembled WGS sequence"/>
</dbReference>